<sequence>MIIIIGASKGIGKFLYEKYKSLGVKVLGTYNSTSTSADELSKVDVTDYQEVSNWIESNTESLENITLINCAGITYNAFAHKSDPDAWKQVIDVNLVGSFNCIRAVLPIMRSQKFGRIINFSSVVASKGTPGISAYAASKSALWGMSKSLAQENAGLNITINNINLGYSELGMINQVPQEFLENLVKQIPAKKLCEPIDIFKTVDYLINCEYINGSSIDLNGALI</sequence>
<protein>
    <submittedName>
        <fullName evidence="3">Acetoacetyl-CoA reductase/3-oxoacyl-[acyl-carrier protein] reductase</fullName>
    </submittedName>
</protein>
<comment type="similarity">
    <text evidence="1 2">Belongs to the short-chain dehydrogenases/reductases (SDR) family.</text>
</comment>
<dbReference type="PANTHER" id="PTHR42760:SF40">
    <property type="entry name" value="3-OXOACYL-[ACYL-CARRIER-PROTEIN] REDUCTASE, CHLOROPLASTIC"/>
    <property type="match status" value="1"/>
</dbReference>
<dbReference type="STRING" id="373668.SAMN05421786_10262"/>
<dbReference type="RefSeq" id="WP_167369968.1">
    <property type="nucleotide sequence ID" value="NZ_FTOL01000002.1"/>
</dbReference>
<dbReference type="GO" id="GO:0030497">
    <property type="term" value="P:fatty acid elongation"/>
    <property type="evidence" value="ECO:0007669"/>
    <property type="project" value="TreeGrafter"/>
</dbReference>
<dbReference type="Pfam" id="PF00106">
    <property type="entry name" value="adh_short"/>
    <property type="match status" value="1"/>
</dbReference>
<keyword evidence="4" id="KW-1185">Reference proteome</keyword>
<evidence type="ECO:0000313" key="4">
    <source>
        <dbReference type="Proteomes" id="UP000186744"/>
    </source>
</evidence>
<accession>A0A1N7LXB1</accession>
<dbReference type="Gene3D" id="3.40.50.720">
    <property type="entry name" value="NAD(P)-binding Rossmann-like Domain"/>
    <property type="match status" value="1"/>
</dbReference>
<evidence type="ECO:0000256" key="2">
    <source>
        <dbReference type="RuleBase" id="RU000363"/>
    </source>
</evidence>
<dbReference type="InterPro" id="IPR002347">
    <property type="entry name" value="SDR_fam"/>
</dbReference>
<organism evidence="3 4">
    <name type="scientific">Chryseobacterium ureilyticum</name>
    <dbReference type="NCBI Taxonomy" id="373668"/>
    <lineage>
        <taxon>Bacteria</taxon>
        <taxon>Pseudomonadati</taxon>
        <taxon>Bacteroidota</taxon>
        <taxon>Flavobacteriia</taxon>
        <taxon>Flavobacteriales</taxon>
        <taxon>Weeksellaceae</taxon>
        <taxon>Chryseobacterium group</taxon>
        <taxon>Chryseobacterium</taxon>
    </lineage>
</organism>
<evidence type="ECO:0000256" key="1">
    <source>
        <dbReference type="ARBA" id="ARBA00006484"/>
    </source>
</evidence>
<dbReference type="SUPFAM" id="SSF51735">
    <property type="entry name" value="NAD(P)-binding Rossmann-fold domains"/>
    <property type="match status" value="1"/>
</dbReference>
<dbReference type="EMBL" id="FTOL01000002">
    <property type="protein sequence ID" value="SIS78442.1"/>
    <property type="molecule type" value="Genomic_DNA"/>
</dbReference>
<dbReference type="GO" id="GO:0016616">
    <property type="term" value="F:oxidoreductase activity, acting on the CH-OH group of donors, NAD or NADP as acceptor"/>
    <property type="evidence" value="ECO:0007669"/>
    <property type="project" value="TreeGrafter"/>
</dbReference>
<dbReference type="PROSITE" id="PS00061">
    <property type="entry name" value="ADH_SHORT"/>
    <property type="match status" value="1"/>
</dbReference>
<dbReference type="InterPro" id="IPR020904">
    <property type="entry name" value="Sc_DH/Rdtase_CS"/>
</dbReference>
<proteinExistence type="inferred from homology"/>
<reference evidence="4" key="1">
    <citation type="submission" date="2017-01" db="EMBL/GenBank/DDBJ databases">
        <authorList>
            <person name="Varghese N."/>
            <person name="Submissions S."/>
        </authorList>
    </citation>
    <scope>NUCLEOTIDE SEQUENCE [LARGE SCALE GENOMIC DNA]</scope>
    <source>
        <strain evidence="4">DSM 18017</strain>
    </source>
</reference>
<dbReference type="Proteomes" id="UP000186744">
    <property type="component" value="Unassembled WGS sequence"/>
</dbReference>
<dbReference type="PRINTS" id="PR00080">
    <property type="entry name" value="SDRFAMILY"/>
</dbReference>
<dbReference type="InterPro" id="IPR036291">
    <property type="entry name" value="NAD(P)-bd_dom_sf"/>
</dbReference>
<name>A0A1N7LXB1_9FLAO</name>
<dbReference type="PRINTS" id="PR00081">
    <property type="entry name" value="GDHRDH"/>
</dbReference>
<gene>
    <name evidence="3" type="ORF">SAMN05421786_10262</name>
</gene>
<dbReference type="AlphaFoldDB" id="A0A1N7LXB1"/>
<evidence type="ECO:0000313" key="3">
    <source>
        <dbReference type="EMBL" id="SIS78442.1"/>
    </source>
</evidence>
<dbReference type="PANTHER" id="PTHR42760">
    <property type="entry name" value="SHORT-CHAIN DEHYDROGENASES/REDUCTASES FAMILY MEMBER"/>
    <property type="match status" value="1"/>
</dbReference>